<evidence type="ECO:0000313" key="3">
    <source>
        <dbReference type="Proteomes" id="UP000005451"/>
    </source>
</evidence>
<reference evidence="2 3" key="2">
    <citation type="submission" date="2008-10" db="EMBL/GenBank/DDBJ databases">
        <title>Draft genome sequence of Anaerococcus hydrogenalis (DSM 7454).</title>
        <authorList>
            <person name="Sudarsanam P."/>
            <person name="Ley R."/>
            <person name="Guruge J."/>
            <person name="Turnbaugh P.J."/>
            <person name="Mahowald M."/>
            <person name="Liep D."/>
            <person name="Gordon J."/>
        </authorList>
    </citation>
    <scope>NUCLEOTIDE SEQUENCE [LARGE SCALE GENOMIC DNA]</scope>
    <source>
        <strain evidence="2 3">DSM 7454</strain>
    </source>
</reference>
<feature type="chain" id="PRO_5002849314" description="CHAT domain-containing protein" evidence="1">
    <location>
        <begin position="30"/>
        <end position="474"/>
    </location>
</feature>
<comment type="caution">
    <text evidence="2">The sequence shown here is derived from an EMBL/GenBank/DDBJ whole genome shotgun (WGS) entry which is preliminary data.</text>
</comment>
<accession>B6W6C3</accession>
<protein>
    <recommendedName>
        <fullName evidence="4">CHAT domain-containing protein</fullName>
    </recommendedName>
</protein>
<name>B6W6C3_9FIRM</name>
<evidence type="ECO:0008006" key="4">
    <source>
        <dbReference type="Google" id="ProtNLM"/>
    </source>
</evidence>
<feature type="signal peptide" evidence="1">
    <location>
        <begin position="1"/>
        <end position="29"/>
    </location>
</feature>
<gene>
    <name evidence="2" type="ORF">ANHYDRO_00103</name>
</gene>
<dbReference type="AlphaFoldDB" id="B6W6C3"/>
<dbReference type="Proteomes" id="UP000005451">
    <property type="component" value="Unassembled WGS sequence"/>
</dbReference>
<reference evidence="2 3" key="1">
    <citation type="submission" date="2008-09" db="EMBL/GenBank/DDBJ databases">
        <authorList>
            <person name="Fulton L."/>
            <person name="Clifton S."/>
            <person name="Fulton B."/>
            <person name="Xu J."/>
            <person name="Minx P."/>
            <person name="Pepin K.H."/>
            <person name="Johnson M."/>
            <person name="Thiruvilangam P."/>
            <person name="Bhonagiri V."/>
            <person name="Nash W.E."/>
            <person name="Mardis E.R."/>
            <person name="Wilson R.K."/>
        </authorList>
    </citation>
    <scope>NUCLEOTIDE SEQUENCE [LARGE SCALE GENOMIC DNA]</scope>
    <source>
        <strain evidence="2 3">DSM 7454</strain>
    </source>
</reference>
<sequence>MRRIEMKRRFTLLIAMVMLLTAMATNVFASSAYAQSKDDLDYVTILENLGANFESSEFYTDTNDVNTLSNIKESNINFNNTSNVDIPSDVKGDIVKFNNTSYAVVEDNLINYIDRLSENANDSLERIQNNKKINFTSTMETLDYVKNNLIKNEKYELTNEYDVDDSTVLFKFNYVDDNVEDTFNYINVIIDKKNNELILFHRSGDISDIGLKDNFIDYNDAKSIAIKVFEKIGIESDLNFDRIKTVKTNAMFEKYTGMNVDVGQIKVAYVFKNSIGEIYIDAKTGDCIGGDIYKELGGIIGAPELTYTIESINAAKKGLSKLGYTPIKSKNSQNFRTEVPNILKSGVKAFYSCSHGSTDVISSKKDKDNKDRQFHRNNVPSGNYKFIYLDACNTGKNSDWANAFGIYDGTTSNKAFLGWYESVGQKLSYDFSVQLWKKLDKNISVRNAALKAADAVPEYCPIRFRGNRNYNGYK</sequence>
<dbReference type="EMBL" id="ABXA01000002">
    <property type="protein sequence ID" value="EEB37071.1"/>
    <property type="molecule type" value="Genomic_DNA"/>
</dbReference>
<evidence type="ECO:0000313" key="2">
    <source>
        <dbReference type="EMBL" id="EEB37071.1"/>
    </source>
</evidence>
<dbReference type="eggNOG" id="ENOG502ZHWH">
    <property type="taxonomic scope" value="Bacteria"/>
</dbReference>
<evidence type="ECO:0000256" key="1">
    <source>
        <dbReference type="SAM" id="SignalP"/>
    </source>
</evidence>
<dbReference type="STRING" id="561177.ANHYDRO_00103"/>
<proteinExistence type="predicted"/>
<organism evidence="2 3">
    <name type="scientific">Anaerococcus hydrogenalis DSM 7454</name>
    <dbReference type="NCBI Taxonomy" id="561177"/>
    <lineage>
        <taxon>Bacteria</taxon>
        <taxon>Bacillati</taxon>
        <taxon>Bacillota</taxon>
        <taxon>Tissierellia</taxon>
        <taxon>Tissierellales</taxon>
        <taxon>Peptoniphilaceae</taxon>
        <taxon>Anaerococcus</taxon>
    </lineage>
</organism>
<keyword evidence="1" id="KW-0732">Signal</keyword>